<dbReference type="SMART" id="SM00248">
    <property type="entry name" value="ANK"/>
    <property type="match status" value="4"/>
</dbReference>
<dbReference type="PANTHER" id="PTHR45743">
    <property type="entry name" value="POTASSIUM CHANNEL AKT1"/>
    <property type="match status" value="1"/>
</dbReference>
<dbReference type="OrthoDB" id="426293at2759"/>
<keyword evidence="6" id="KW-0677">Repeat</keyword>
<keyword evidence="14 16" id="KW-0407">Ion channel</keyword>
<feature type="repeat" description="ANK" evidence="15">
    <location>
        <begin position="673"/>
        <end position="705"/>
    </location>
</feature>
<evidence type="ECO:0000256" key="2">
    <source>
        <dbReference type="ARBA" id="ARBA00007929"/>
    </source>
</evidence>
<evidence type="ECO:0000256" key="4">
    <source>
        <dbReference type="ARBA" id="ARBA00022538"/>
    </source>
</evidence>
<dbReference type="SMART" id="SM00100">
    <property type="entry name" value="cNMP"/>
    <property type="match status" value="1"/>
</dbReference>
<evidence type="ECO:0000256" key="1">
    <source>
        <dbReference type="ARBA" id="ARBA00004141"/>
    </source>
</evidence>
<feature type="transmembrane region" description="Helical" evidence="16">
    <location>
        <begin position="214"/>
        <end position="236"/>
    </location>
</feature>
<dbReference type="InterPro" id="IPR018490">
    <property type="entry name" value="cNMP-bd_dom_sf"/>
</dbReference>
<dbReference type="PROSITE" id="PS50042">
    <property type="entry name" value="CNMP_BINDING_3"/>
    <property type="match status" value="1"/>
</dbReference>
<keyword evidence="5 16" id="KW-0812">Transmembrane</keyword>
<keyword evidence="3 16" id="KW-0813">Transport</keyword>
<feature type="transmembrane region" description="Helical" evidence="16">
    <location>
        <begin position="268"/>
        <end position="287"/>
    </location>
</feature>
<keyword evidence="20" id="KW-1185">Reference proteome</keyword>
<dbReference type="PROSITE" id="PS50088">
    <property type="entry name" value="ANK_REPEAT"/>
    <property type="match status" value="3"/>
</dbReference>
<evidence type="ECO:0000256" key="9">
    <source>
        <dbReference type="ARBA" id="ARBA00022958"/>
    </source>
</evidence>
<evidence type="ECO:0000259" key="19">
    <source>
        <dbReference type="PROSITE" id="PS51490"/>
    </source>
</evidence>
<dbReference type="CDD" id="cd00038">
    <property type="entry name" value="CAP_ED"/>
    <property type="match status" value="1"/>
</dbReference>
<feature type="transmembrane region" description="Helical" evidence="16">
    <location>
        <begin position="110"/>
        <end position="133"/>
    </location>
</feature>
<organism evidence="20 21">
    <name type="scientific">Momordica charantia</name>
    <name type="common">Bitter gourd</name>
    <name type="synonym">Balsam pear</name>
    <dbReference type="NCBI Taxonomy" id="3673"/>
    <lineage>
        <taxon>Eukaryota</taxon>
        <taxon>Viridiplantae</taxon>
        <taxon>Streptophyta</taxon>
        <taxon>Embryophyta</taxon>
        <taxon>Tracheophyta</taxon>
        <taxon>Spermatophyta</taxon>
        <taxon>Magnoliopsida</taxon>
        <taxon>eudicotyledons</taxon>
        <taxon>Gunneridae</taxon>
        <taxon>Pentapetalae</taxon>
        <taxon>rosids</taxon>
        <taxon>fabids</taxon>
        <taxon>Cucurbitales</taxon>
        <taxon>Cucurbitaceae</taxon>
        <taxon>Momordiceae</taxon>
        <taxon>Momordica</taxon>
    </lineage>
</organism>
<evidence type="ECO:0000256" key="12">
    <source>
        <dbReference type="ARBA" id="ARBA00023065"/>
    </source>
</evidence>
<dbReference type="InterPro" id="IPR005821">
    <property type="entry name" value="Ion_trans_dom"/>
</dbReference>
<accession>A0A6J1CJ87</accession>
<dbReference type="Pfam" id="PF00027">
    <property type="entry name" value="cNMP_binding"/>
    <property type="match status" value="1"/>
</dbReference>
<dbReference type="GO" id="GO:0005249">
    <property type="term" value="F:voltage-gated potassium channel activity"/>
    <property type="evidence" value="ECO:0007669"/>
    <property type="project" value="UniProtKB-UniRule"/>
</dbReference>
<feature type="transmembrane region" description="Helical" evidence="16">
    <location>
        <begin position="80"/>
        <end position="98"/>
    </location>
</feature>
<feature type="domain" description="Cyclic nucleotide-binding" evidence="18">
    <location>
        <begin position="399"/>
        <end position="519"/>
    </location>
</feature>
<evidence type="ECO:0000313" key="20">
    <source>
        <dbReference type="Proteomes" id="UP000504603"/>
    </source>
</evidence>
<comment type="function">
    <text evidence="16">Potassium channel.</text>
</comment>
<comment type="similarity">
    <text evidence="2 16">Belongs to the potassium channel family. Plant (TC 1.A.1.4) subfamily.</text>
</comment>
<keyword evidence="11 15" id="KW-0040">ANK repeat</keyword>
<evidence type="ECO:0000256" key="5">
    <source>
        <dbReference type="ARBA" id="ARBA00022692"/>
    </source>
</evidence>
<evidence type="ECO:0000256" key="11">
    <source>
        <dbReference type="ARBA" id="ARBA00023043"/>
    </source>
</evidence>
<dbReference type="GeneID" id="111011945"/>
<dbReference type="SUPFAM" id="SSF51206">
    <property type="entry name" value="cAMP-binding domain-like"/>
    <property type="match status" value="1"/>
</dbReference>
<dbReference type="GO" id="GO:0034702">
    <property type="term" value="C:monoatomic ion channel complex"/>
    <property type="evidence" value="ECO:0007669"/>
    <property type="project" value="UniProtKB-KW"/>
</dbReference>
<keyword evidence="12 16" id="KW-0406">Ion transport</keyword>
<dbReference type="KEGG" id="mcha:111011945"/>
<dbReference type="InterPro" id="IPR000595">
    <property type="entry name" value="cNMP-bd_dom"/>
</dbReference>
<dbReference type="Gene3D" id="1.10.287.70">
    <property type="match status" value="1"/>
</dbReference>
<dbReference type="PRINTS" id="PR01415">
    <property type="entry name" value="ANKYRIN"/>
</dbReference>
<evidence type="ECO:0000259" key="18">
    <source>
        <dbReference type="PROSITE" id="PS50042"/>
    </source>
</evidence>
<gene>
    <name evidence="21" type="primary">LOC111011945</name>
</gene>
<keyword evidence="8 16" id="KW-0851">Voltage-gated channel</keyword>
<dbReference type="InterPro" id="IPR036770">
    <property type="entry name" value="Ankyrin_rpt-contain_sf"/>
</dbReference>
<keyword evidence="9 16" id="KW-0630">Potassium</keyword>
<keyword evidence="4 16" id="KW-0633">Potassium transport</keyword>
<comment type="subunit">
    <text evidence="16">The potassium channel is composed of a homo- or heterotetrameric complex of pore-forming subunits.</text>
</comment>
<comment type="domain">
    <text evidence="16">The segment S4 is probably the voltage-sensor and is characterized by a series of positively charged amino acids. The pore-forming region H5 is enclosed by the transmembrane segments S5 and S6 in the Shaker-type (1P/6TM) and contains the GYGD signature motif which seems to be involved in potassium selectivity.</text>
</comment>
<dbReference type="InterPro" id="IPR045319">
    <property type="entry name" value="KAT/AKT"/>
</dbReference>
<evidence type="ECO:0000256" key="14">
    <source>
        <dbReference type="ARBA" id="ARBA00023303"/>
    </source>
</evidence>
<proteinExistence type="inferred from homology"/>
<evidence type="ECO:0000256" key="7">
    <source>
        <dbReference type="ARBA" id="ARBA00022826"/>
    </source>
</evidence>
<feature type="domain" description="KHA" evidence="19">
    <location>
        <begin position="752"/>
        <end position="825"/>
    </location>
</feature>
<evidence type="ECO:0000256" key="10">
    <source>
        <dbReference type="ARBA" id="ARBA00022989"/>
    </source>
</evidence>
<dbReference type="Proteomes" id="UP000504603">
    <property type="component" value="Unplaced"/>
</dbReference>
<dbReference type="FunFam" id="2.60.120.10:FF:000074">
    <property type="entry name" value="Potassium channel KAT2"/>
    <property type="match status" value="1"/>
</dbReference>
<dbReference type="PROSITE" id="PS51490">
    <property type="entry name" value="KHA"/>
    <property type="match status" value="1"/>
</dbReference>
<feature type="repeat" description="ANK" evidence="15">
    <location>
        <begin position="609"/>
        <end position="641"/>
    </location>
</feature>
<protein>
    <recommendedName>
        <fullName evidence="16">Potassium channel</fullName>
    </recommendedName>
</protein>
<dbReference type="InterPro" id="IPR003938">
    <property type="entry name" value="K_chnl_volt-dep_EAG/ELK/ERG"/>
</dbReference>
<comment type="caution">
    <text evidence="16">Lacks conserved residue(s) required for the propagation of feature annotation.</text>
</comment>
<evidence type="ECO:0000256" key="3">
    <source>
        <dbReference type="ARBA" id="ARBA00022448"/>
    </source>
</evidence>
<dbReference type="InterPro" id="IPR002110">
    <property type="entry name" value="Ankyrin_rpt"/>
</dbReference>
<evidence type="ECO:0000256" key="8">
    <source>
        <dbReference type="ARBA" id="ARBA00022882"/>
    </source>
</evidence>
<dbReference type="Pfam" id="PF11834">
    <property type="entry name" value="KHA"/>
    <property type="match status" value="1"/>
</dbReference>
<feature type="region of interest" description="Disordered" evidence="17">
    <location>
        <begin position="1"/>
        <end position="25"/>
    </location>
</feature>
<keyword evidence="7 16" id="KW-0631">Potassium channel</keyword>
<name>A0A6J1CJ87_MOMCH</name>
<keyword evidence="10 16" id="KW-1133">Transmembrane helix</keyword>
<dbReference type="Pfam" id="PF00520">
    <property type="entry name" value="Ion_trans"/>
    <property type="match status" value="1"/>
</dbReference>
<dbReference type="PANTHER" id="PTHR45743:SF3">
    <property type="entry name" value="POTASSIUM CHANNEL SKOR"/>
    <property type="match status" value="1"/>
</dbReference>
<feature type="transmembrane region" description="Helical" evidence="16">
    <location>
        <begin position="299"/>
        <end position="324"/>
    </location>
</feature>
<evidence type="ECO:0000256" key="13">
    <source>
        <dbReference type="ARBA" id="ARBA00023136"/>
    </source>
</evidence>
<dbReference type="InterPro" id="IPR021789">
    <property type="entry name" value="KHA_dom"/>
</dbReference>
<dbReference type="PRINTS" id="PR01463">
    <property type="entry name" value="EAGCHANLFMLY"/>
</dbReference>
<dbReference type="Gene3D" id="2.60.120.10">
    <property type="entry name" value="Jelly Rolls"/>
    <property type="match status" value="1"/>
</dbReference>
<comment type="domain">
    <text evidence="16">The KHA domain (rich in hydrophobic and acidic residues) present in the C-terminal part is likely to be important for tetramerization.</text>
</comment>
<evidence type="ECO:0000256" key="6">
    <source>
        <dbReference type="ARBA" id="ARBA00022737"/>
    </source>
</evidence>
<keyword evidence="13 16" id="KW-0472">Membrane</keyword>
<dbReference type="AlphaFoldDB" id="A0A6J1CJ87"/>
<comment type="subcellular location">
    <subcellularLocation>
        <location evidence="1 16">Membrane</location>
        <topology evidence="1 16">Multi-pass membrane protein</topology>
    </subcellularLocation>
</comment>
<dbReference type="SUPFAM" id="SSF81324">
    <property type="entry name" value="Voltage-gated potassium channels"/>
    <property type="match status" value="1"/>
</dbReference>
<dbReference type="FunFam" id="1.10.287.70:FF:000139">
    <property type="entry name" value="Potassium channel SKOR"/>
    <property type="match status" value="1"/>
</dbReference>
<dbReference type="Gene3D" id="1.10.287.630">
    <property type="entry name" value="Helix hairpin bin"/>
    <property type="match status" value="1"/>
</dbReference>
<dbReference type="Gene3D" id="1.25.40.20">
    <property type="entry name" value="Ankyrin repeat-containing domain"/>
    <property type="match status" value="2"/>
</dbReference>
<evidence type="ECO:0000313" key="21">
    <source>
        <dbReference type="RefSeq" id="XP_022141639.1"/>
    </source>
</evidence>
<dbReference type="Pfam" id="PF12796">
    <property type="entry name" value="Ank_2"/>
    <property type="match status" value="2"/>
</dbReference>
<evidence type="ECO:0000256" key="16">
    <source>
        <dbReference type="RuleBase" id="RU369015"/>
    </source>
</evidence>
<evidence type="ECO:0000256" key="15">
    <source>
        <dbReference type="PROSITE-ProRule" id="PRU00023"/>
    </source>
</evidence>
<dbReference type="RefSeq" id="XP_022141639.1">
    <property type="nucleotide sequence ID" value="XM_022285947.1"/>
</dbReference>
<dbReference type="InterPro" id="IPR014710">
    <property type="entry name" value="RmlC-like_jellyroll"/>
</dbReference>
<feature type="repeat" description="ANK" evidence="15">
    <location>
        <begin position="576"/>
        <end position="608"/>
    </location>
</feature>
<dbReference type="PROSITE" id="PS50297">
    <property type="entry name" value="ANK_REP_REGION"/>
    <property type="match status" value="3"/>
</dbReference>
<reference evidence="21" key="1">
    <citation type="submission" date="2025-08" db="UniProtKB">
        <authorList>
            <consortium name="RefSeq"/>
        </authorList>
    </citation>
    <scope>IDENTIFICATION</scope>
    <source>
        <strain evidence="21">OHB3-1</strain>
    </source>
</reference>
<sequence>MAGIGGRDEDGRNRRPDSDEDQDFKMESVRERIISSRTSRFNLIQKQLRLESNRRRFSRENLINGIKCLVIRPDSRWYRAWTKFILIWAIYSSFFTPMEFGFFRGLPENLFILDIVGQLAFLLDIVFHFFLAYRDSQTYRMVYKRTPIVLRYLKSTFVTDLLSCMPWDIIYKACGRREEVRYLLWIRLFRVRKVTDFFQTLEKDIRINYMFTRIVKLLVVELYCTHTAACIFYYLATTLPPSEEGYTWIGSLKLGDYSYSDFRDIDLWKRYTTSLYFAIVTMATVGYGDIHAVNLREMIFVMIYVSLDMVLGAYLIGNMTALIVKGSKTVKFRDKMADVMKYMNRNRLSRDIRDQIKGHLRLQYESSYTEASVLRDIPISIRSKISQTLYLPYIENVPLFKGCSPEFINQIVIRLHEEFFLPGEVIMEQGNVVDQLYFVCHGALEEVGIGQDGSEDIVSLLQPNSSFGQISILCNIPQPYTVRVCELCRLLRLDKQSFTNILDIYFYDGRKILNNLLQGKDSDLGIKQLESDITFHIGKQEAELALKVNSAAYHGDMYQLKGLVRVGADPNKTDYDGRSPLHLAAARGFDDIVLFLIQEGVNIDLKDNFGNTPLMEAIKNGNDQVAASLAKQGASLKVENPGSFLCTAVARGDSDLLKRSLCYGIDPNSKDYDSRTPLHIAASEGLHLMAKLLIEFGANVFSKDRWGNTPLDEGRISGNKNLIKLLEEAKATQLSESPYSPREFTDKKHSKKCTVFPFHPWDSEEHRKPGIVLWVPHTIEELIKESSEQLQVSSKCCILSEDGGKILDVHMIDESQKLYLVAETH</sequence>
<dbReference type="SUPFAM" id="SSF48403">
    <property type="entry name" value="Ankyrin repeat"/>
    <property type="match status" value="1"/>
</dbReference>
<evidence type="ECO:0000256" key="17">
    <source>
        <dbReference type="SAM" id="MobiDB-lite"/>
    </source>
</evidence>